<accession>A0AAD7LH92</accession>
<gene>
    <name evidence="3" type="ORF">O6P43_023413</name>
</gene>
<dbReference type="InterPro" id="IPR006867">
    <property type="entry name" value="DUF632"/>
</dbReference>
<sequence length="761" mass="86272">MGIGVSKSDSSQLVNLCKERKESIKGAKHCRYDLVSANVFYFQSLLDVGNALNRYVEEEFVIIDGSPQDSTSDIEAFEEDSYLKFPSSDSDLESLFDHVPNDAEERRGPLDDLEVSGSTKTCIKENQHQSTVDVDIKYMKTSRYDEIHCEIHEQIQGQQSSNLSYMYSHGPSDSTHDHLRHPEYSHGLSSGGDEETFGVPMGMPHGDLKFQEHINMKTDPVTVAPSPPKVSAWDSFNPFITTYDAYYNNYLQDWNETKSFTNDHDCGEIREREGIPDLEDEFEKTPAETVSEKMETKGWITRDTVGGTSYSAQSDSYEDALSADDKELEDEVNITEEESKGIRDNNVSNNLEEELAAREAAREGAKEGAHFEAEQTIAQESESLRSSSVSTLDASKMGLHEAVKYIRDEFENAFHYRKEVSEEEKLRALYDKEWNKLKTLDRIGAESDRIDNTLASSRRLNSEINVAVAAADVISRRIHKLRDEELLPQLIELIEGLIGMWKFMGSCHQKQLQVIKRAKSHVHIVDPGIRKESSSRATLRLEKMILNWGMCFSNFIDTQKAFVKYLDEWLLRCISQEPEETSDGTAPFSPSRIGAPPIFTVCNDWYHAVNGISGMEVCKAINDFASNVHRLYEKQEAEKLERHKVEYFWKDFIYGLQSFHKNNGISWDPDALSDNMEALWGPTEAELELLGGFDEILVPVRKRLIEQKARHEDAIREVNDASSSCLQAGLCPVFEALEGFCLETLNAYEQLRVPNTGVGVQ</sequence>
<feature type="domain" description="DUF630" evidence="2">
    <location>
        <begin position="1"/>
        <end position="59"/>
    </location>
</feature>
<dbReference type="InterPro" id="IPR006868">
    <property type="entry name" value="DUF630"/>
</dbReference>
<dbReference type="PANTHER" id="PTHR21450:SF43">
    <property type="entry name" value="DUF630 FAMILY PROTEIN"/>
    <property type="match status" value="1"/>
</dbReference>
<evidence type="ECO:0000259" key="1">
    <source>
        <dbReference type="Pfam" id="PF04782"/>
    </source>
</evidence>
<name>A0AAD7LH92_QUISA</name>
<comment type="caution">
    <text evidence="3">The sequence shown here is derived from an EMBL/GenBank/DDBJ whole genome shotgun (WGS) entry which is preliminary data.</text>
</comment>
<dbReference type="PANTHER" id="PTHR21450">
    <property type="entry name" value="PROTEIN ALTERED PHOSPHATE STARVATION RESPONSE 1"/>
    <property type="match status" value="1"/>
</dbReference>
<evidence type="ECO:0000313" key="4">
    <source>
        <dbReference type="Proteomes" id="UP001163823"/>
    </source>
</evidence>
<protein>
    <submittedName>
        <fullName evidence="3">Uncharacterized protein</fullName>
    </submittedName>
</protein>
<dbReference type="KEGG" id="qsa:O6P43_023413"/>
<evidence type="ECO:0000259" key="2">
    <source>
        <dbReference type="Pfam" id="PF04783"/>
    </source>
</evidence>
<dbReference type="AlphaFoldDB" id="A0AAD7LH92"/>
<reference evidence="3" key="1">
    <citation type="journal article" date="2023" name="Science">
        <title>Elucidation of the pathway for biosynthesis of saponin adjuvants from the soapbark tree.</title>
        <authorList>
            <person name="Reed J."/>
            <person name="Orme A."/>
            <person name="El-Demerdash A."/>
            <person name="Owen C."/>
            <person name="Martin L.B.B."/>
            <person name="Misra R.C."/>
            <person name="Kikuchi S."/>
            <person name="Rejzek M."/>
            <person name="Martin A.C."/>
            <person name="Harkess A."/>
            <person name="Leebens-Mack J."/>
            <person name="Louveau T."/>
            <person name="Stephenson M.J."/>
            <person name="Osbourn A."/>
        </authorList>
    </citation>
    <scope>NUCLEOTIDE SEQUENCE</scope>
    <source>
        <strain evidence="3">S10</strain>
    </source>
</reference>
<dbReference type="Pfam" id="PF04783">
    <property type="entry name" value="DUF630"/>
    <property type="match status" value="1"/>
</dbReference>
<organism evidence="3 4">
    <name type="scientific">Quillaja saponaria</name>
    <name type="common">Soap bark tree</name>
    <dbReference type="NCBI Taxonomy" id="32244"/>
    <lineage>
        <taxon>Eukaryota</taxon>
        <taxon>Viridiplantae</taxon>
        <taxon>Streptophyta</taxon>
        <taxon>Embryophyta</taxon>
        <taxon>Tracheophyta</taxon>
        <taxon>Spermatophyta</taxon>
        <taxon>Magnoliopsida</taxon>
        <taxon>eudicotyledons</taxon>
        <taxon>Gunneridae</taxon>
        <taxon>Pentapetalae</taxon>
        <taxon>rosids</taxon>
        <taxon>fabids</taxon>
        <taxon>Fabales</taxon>
        <taxon>Quillajaceae</taxon>
        <taxon>Quillaja</taxon>
    </lineage>
</organism>
<proteinExistence type="predicted"/>
<evidence type="ECO:0000313" key="3">
    <source>
        <dbReference type="EMBL" id="KAJ7957070.1"/>
    </source>
</evidence>
<dbReference type="Pfam" id="PF04782">
    <property type="entry name" value="DUF632"/>
    <property type="match status" value="1"/>
</dbReference>
<keyword evidence="4" id="KW-1185">Reference proteome</keyword>
<feature type="domain" description="DUF632" evidence="1">
    <location>
        <begin position="418"/>
        <end position="629"/>
    </location>
</feature>
<dbReference type="EMBL" id="JARAOO010000009">
    <property type="protein sequence ID" value="KAJ7957070.1"/>
    <property type="molecule type" value="Genomic_DNA"/>
</dbReference>
<dbReference type="Proteomes" id="UP001163823">
    <property type="component" value="Chromosome 9"/>
</dbReference>